<sequence length="250" mass="26199">MKIGDYTNSNQNYYLDSAQKNASKALENISAQRALSGTDSSNLLIADSLRSSASSISQGVNNANDAIGVLQIADATLQNLGKGADRLNELSVRANSAINGPEQISALNKEANALKTSMQDSLNSASFNGKNIFGNSLSFQTGNGEVGINLTAPNVNSLDISNQNTISDFLKSVNSLRTDIGSLQNGLISGINASLTAVTSTKASESQLQNNDLANNVNNYNNANLLVNSSTMVAAHNMQTLQRQVSGLLG</sequence>
<dbReference type="Proteomes" id="UP000535509">
    <property type="component" value="Unassembled WGS sequence"/>
</dbReference>
<dbReference type="InterPro" id="IPR001492">
    <property type="entry name" value="Flagellin"/>
</dbReference>
<accession>A0A5L4XSK3</accession>
<keyword evidence="6" id="KW-0282">Flagellum</keyword>
<evidence type="ECO:0000313" key="7">
    <source>
        <dbReference type="Proteomes" id="UP000535509"/>
    </source>
</evidence>
<evidence type="ECO:0000259" key="5">
    <source>
        <dbReference type="Pfam" id="PF00700"/>
    </source>
</evidence>
<comment type="function">
    <text evidence="3">Flagellin is the subunit protein which polymerizes to form the filaments of bacterial flagella.</text>
</comment>
<feature type="domain" description="Flagellin C-terminal" evidence="5">
    <location>
        <begin position="166"/>
        <end position="240"/>
    </location>
</feature>
<dbReference type="EMBL" id="AABTCC010000004">
    <property type="protein sequence ID" value="EAI8858686.1"/>
    <property type="molecule type" value="Genomic_DNA"/>
</dbReference>
<comment type="subcellular location">
    <subcellularLocation>
        <location evidence="3">Secreted</location>
    </subcellularLocation>
    <subcellularLocation>
        <location evidence="3">Bacterial flagellum</location>
    </subcellularLocation>
</comment>
<keyword evidence="6" id="KW-0966">Cell projection</keyword>
<comment type="similarity">
    <text evidence="1 3">Belongs to the bacterial flagellin family.</text>
</comment>
<evidence type="ECO:0000313" key="6">
    <source>
        <dbReference type="EMBL" id="EAI8858686.1"/>
    </source>
</evidence>
<keyword evidence="2 3" id="KW-0975">Bacterial flagellum</keyword>
<dbReference type="RefSeq" id="WP_002848862.1">
    <property type="nucleotide sequence ID" value="NZ_AACCWR020000013.1"/>
</dbReference>
<keyword evidence="6" id="KW-0969">Cilium</keyword>
<keyword evidence="7" id="KW-1185">Reference proteome</keyword>
<dbReference type="AlphaFoldDB" id="A0A5L4XSK3"/>
<evidence type="ECO:0000256" key="1">
    <source>
        <dbReference type="ARBA" id="ARBA00005709"/>
    </source>
</evidence>
<dbReference type="SUPFAM" id="SSF64518">
    <property type="entry name" value="Phase 1 flagellin"/>
    <property type="match status" value="1"/>
</dbReference>
<name>A0A5L4XSK3_CAMFE</name>
<evidence type="ECO:0000256" key="2">
    <source>
        <dbReference type="ARBA" id="ARBA00023143"/>
    </source>
</evidence>
<keyword evidence="3" id="KW-0964">Secreted</keyword>
<dbReference type="InterPro" id="IPR001029">
    <property type="entry name" value="Flagellin_N"/>
</dbReference>
<feature type="domain" description="Flagellin N-terminal" evidence="4">
    <location>
        <begin position="10"/>
        <end position="135"/>
    </location>
</feature>
<dbReference type="PANTHER" id="PTHR42792:SF2">
    <property type="entry name" value="FLAGELLIN"/>
    <property type="match status" value="1"/>
</dbReference>
<dbReference type="Pfam" id="PF00700">
    <property type="entry name" value="Flagellin_C"/>
    <property type="match status" value="1"/>
</dbReference>
<dbReference type="PANTHER" id="PTHR42792">
    <property type="entry name" value="FLAGELLIN"/>
    <property type="match status" value="1"/>
</dbReference>
<dbReference type="GO" id="GO:0005576">
    <property type="term" value="C:extracellular region"/>
    <property type="evidence" value="ECO:0007669"/>
    <property type="project" value="UniProtKB-SubCell"/>
</dbReference>
<organism evidence="6 7">
    <name type="scientific">Campylobacter fetus</name>
    <dbReference type="NCBI Taxonomy" id="196"/>
    <lineage>
        <taxon>Bacteria</taxon>
        <taxon>Pseudomonadati</taxon>
        <taxon>Campylobacterota</taxon>
        <taxon>Epsilonproteobacteria</taxon>
        <taxon>Campylobacterales</taxon>
        <taxon>Campylobacteraceae</taxon>
        <taxon>Campylobacter</taxon>
    </lineage>
</organism>
<dbReference type="GeneID" id="61064364"/>
<protein>
    <recommendedName>
        <fullName evidence="3">Flagellin</fullName>
    </recommendedName>
</protein>
<evidence type="ECO:0000259" key="4">
    <source>
        <dbReference type="Pfam" id="PF00669"/>
    </source>
</evidence>
<proteinExistence type="inferred from homology"/>
<gene>
    <name evidence="6" type="ORF">CX802_02310</name>
</gene>
<comment type="caution">
    <text evidence="6">The sequence shown here is derived from an EMBL/GenBank/DDBJ whole genome shotgun (WGS) entry which is preliminary data.</text>
</comment>
<evidence type="ECO:0000256" key="3">
    <source>
        <dbReference type="RuleBase" id="RU362073"/>
    </source>
</evidence>
<dbReference type="GO" id="GO:0009288">
    <property type="term" value="C:bacterial-type flagellum"/>
    <property type="evidence" value="ECO:0007669"/>
    <property type="project" value="UniProtKB-SubCell"/>
</dbReference>
<reference evidence="6 7" key="1">
    <citation type="submission" date="2018-06" db="EMBL/GenBank/DDBJ databases">
        <authorList>
            <consortium name="PulseNet: The National Subtyping Network for Foodborne Disease Surveillance"/>
            <person name="Tarr C.L."/>
            <person name="Trees E."/>
            <person name="Katz L.S."/>
            <person name="Carleton-Romer H.A."/>
            <person name="Stroika S."/>
            <person name="Kucerova Z."/>
            <person name="Roache K.F."/>
            <person name="Sabol A.L."/>
            <person name="Besser J."/>
            <person name="Gerner-Smidt P."/>
        </authorList>
    </citation>
    <scope>NUCLEOTIDE SEQUENCE [LARGE SCALE GENOMIC DNA]</scope>
    <source>
        <strain evidence="6 7">PNUSAC001503</strain>
    </source>
</reference>
<dbReference type="OMA" id="RSQINDT"/>
<dbReference type="Pfam" id="PF00669">
    <property type="entry name" value="Flagellin_N"/>
    <property type="match status" value="1"/>
</dbReference>
<dbReference type="Gene3D" id="1.20.1330.10">
    <property type="entry name" value="f41 fragment of flagellin, N-terminal domain"/>
    <property type="match status" value="1"/>
</dbReference>
<dbReference type="InterPro" id="IPR046358">
    <property type="entry name" value="Flagellin_C"/>
</dbReference>
<dbReference type="GO" id="GO:0005198">
    <property type="term" value="F:structural molecule activity"/>
    <property type="evidence" value="ECO:0007669"/>
    <property type="project" value="UniProtKB-UniRule"/>
</dbReference>